<feature type="non-terminal residue" evidence="1">
    <location>
        <position position="112"/>
    </location>
</feature>
<gene>
    <name evidence="1" type="ORF">ALEPTO_LOCUS12501</name>
</gene>
<proteinExistence type="predicted"/>
<name>A0A9N9IAE4_9GLOM</name>
<evidence type="ECO:0000313" key="1">
    <source>
        <dbReference type="EMBL" id="CAG8727391.1"/>
    </source>
</evidence>
<protein>
    <submittedName>
        <fullName evidence="1">3100_t:CDS:1</fullName>
    </submittedName>
</protein>
<sequence length="112" mass="12560">PKRTKGFKWTVNIEHATLEALKNSIRAVYQTPALEMMERCSTCFKFIVFIETPSKPFAEWTFPKICQLYGLGETDDPSLSACLKTIPISGNEASKSQYVCPYLIASANLFEG</sequence>
<accession>A0A9N9IAE4</accession>
<dbReference type="EMBL" id="CAJVPS010028804">
    <property type="protein sequence ID" value="CAG8727391.1"/>
    <property type="molecule type" value="Genomic_DNA"/>
</dbReference>
<keyword evidence="2" id="KW-1185">Reference proteome</keyword>
<reference evidence="1" key="1">
    <citation type="submission" date="2021-06" db="EMBL/GenBank/DDBJ databases">
        <authorList>
            <person name="Kallberg Y."/>
            <person name="Tangrot J."/>
            <person name="Rosling A."/>
        </authorList>
    </citation>
    <scope>NUCLEOTIDE SEQUENCE</scope>
    <source>
        <strain evidence="1">FL130A</strain>
    </source>
</reference>
<organism evidence="1 2">
    <name type="scientific">Ambispora leptoticha</name>
    <dbReference type="NCBI Taxonomy" id="144679"/>
    <lineage>
        <taxon>Eukaryota</taxon>
        <taxon>Fungi</taxon>
        <taxon>Fungi incertae sedis</taxon>
        <taxon>Mucoromycota</taxon>
        <taxon>Glomeromycotina</taxon>
        <taxon>Glomeromycetes</taxon>
        <taxon>Archaeosporales</taxon>
        <taxon>Ambisporaceae</taxon>
        <taxon>Ambispora</taxon>
    </lineage>
</organism>
<evidence type="ECO:0000313" key="2">
    <source>
        <dbReference type="Proteomes" id="UP000789508"/>
    </source>
</evidence>
<feature type="non-terminal residue" evidence="1">
    <location>
        <position position="1"/>
    </location>
</feature>
<dbReference type="OrthoDB" id="2410986at2759"/>
<comment type="caution">
    <text evidence="1">The sequence shown here is derived from an EMBL/GenBank/DDBJ whole genome shotgun (WGS) entry which is preliminary data.</text>
</comment>
<dbReference type="AlphaFoldDB" id="A0A9N9IAE4"/>
<dbReference type="Proteomes" id="UP000789508">
    <property type="component" value="Unassembled WGS sequence"/>
</dbReference>